<keyword evidence="5 9" id="KW-0479">Metal-binding</keyword>
<organism evidence="10 11">
    <name type="scientific">Hydnomerulius pinastri MD-312</name>
    <dbReference type="NCBI Taxonomy" id="994086"/>
    <lineage>
        <taxon>Eukaryota</taxon>
        <taxon>Fungi</taxon>
        <taxon>Dikarya</taxon>
        <taxon>Basidiomycota</taxon>
        <taxon>Agaricomycotina</taxon>
        <taxon>Agaricomycetes</taxon>
        <taxon>Agaricomycetidae</taxon>
        <taxon>Boletales</taxon>
        <taxon>Boletales incertae sedis</taxon>
        <taxon>Leucogyrophana</taxon>
    </lineage>
</organism>
<dbReference type="InterPro" id="IPR002401">
    <property type="entry name" value="Cyt_P450_E_grp-I"/>
</dbReference>
<evidence type="ECO:0000256" key="4">
    <source>
        <dbReference type="ARBA" id="ARBA00022617"/>
    </source>
</evidence>
<keyword evidence="11" id="KW-1185">Reference proteome</keyword>
<dbReference type="PANTHER" id="PTHR46300:SF1">
    <property type="entry name" value="P450, PUTATIVE (EUROFUNG)-RELATED"/>
    <property type="match status" value="1"/>
</dbReference>
<dbReference type="InterPro" id="IPR036396">
    <property type="entry name" value="Cyt_P450_sf"/>
</dbReference>
<dbReference type="Proteomes" id="UP000053820">
    <property type="component" value="Unassembled WGS sequence"/>
</dbReference>
<name>A0A0C9W2G8_9AGAM</name>
<feature type="binding site" description="axial binding residue" evidence="9">
    <location>
        <position position="429"/>
    </location>
    <ligand>
        <name>heme</name>
        <dbReference type="ChEBI" id="CHEBI:30413"/>
    </ligand>
    <ligandPart>
        <name>Fe</name>
        <dbReference type="ChEBI" id="CHEBI:18248"/>
    </ligandPart>
</feature>
<dbReference type="Gene3D" id="1.10.630.10">
    <property type="entry name" value="Cytochrome P450"/>
    <property type="match status" value="1"/>
</dbReference>
<evidence type="ECO:0000313" key="10">
    <source>
        <dbReference type="EMBL" id="KIJ60158.1"/>
    </source>
</evidence>
<evidence type="ECO:0000256" key="8">
    <source>
        <dbReference type="ARBA" id="ARBA00023033"/>
    </source>
</evidence>
<evidence type="ECO:0000256" key="5">
    <source>
        <dbReference type="ARBA" id="ARBA00022723"/>
    </source>
</evidence>
<comment type="similarity">
    <text evidence="3">Belongs to the cytochrome P450 family.</text>
</comment>
<dbReference type="AlphaFoldDB" id="A0A0C9W2G8"/>
<dbReference type="PANTHER" id="PTHR46300">
    <property type="entry name" value="P450, PUTATIVE (EUROFUNG)-RELATED-RELATED"/>
    <property type="match status" value="1"/>
</dbReference>
<dbReference type="GO" id="GO:0005506">
    <property type="term" value="F:iron ion binding"/>
    <property type="evidence" value="ECO:0007669"/>
    <property type="project" value="InterPro"/>
</dbReference>
<evidence type="ECO:0000256" key="7">
    <source>
        <dbReference type="ARBA" id="ARBA00023004"/>
    </source>
</evidence>
<protein>
    <recommendedName>
        <fullName evidence="12">Cytochrome P450</fullName>
    </recommendedName>
</protein>
<dbReference type="EMBL" id="KN839876">
    <property type="protein sequence ID" value="KIJ60158.1"/>
    <property type="molecule type" value="Genomic_DNA"/>
</dbReference>
<evidence type="ECO:0000256" key="9">
    <source>
        <dbReference type="PIRSR" id="PIRSR602401-1"/>
    </source>
</evidence>
<dbReference type="SUPFAM" id="SSF48264">
    <property type="entry name" value="Cytochrome P450"/>
    <property type="match status" value="1"/>
</dbReference>
<keyword evidence="6" id="KW-0560">Oxidoreductase</keyword>
<reference evidence="10 11" key="1">
    <citation type="submission" date="2014-04" db="EMBL/GenBank/DDBJ databases">
        <title>Evolutionary Origins and Diversification of the Mycorrhizal Mutualists.</title>
        <authorList>
            <consortium name="DOE Joint Genome Institute"/>
            <consortium name="Mycorrhizal Genomics Consortium"/>
            <person name="Kohler A."/>
            <person name="Kuo A."/>
            <person name="Nagy L.G."/>
            <person name="Floudas D."/>
            <person name="Copeland A."/>
            <person name="Barry K.W."/>
            <person name="Cichocki N."/>
            <person name="Veneault-Fourrey C."/>
            <person name="LaButti K."/>
            <person name="Lindquist E.A."/>
            <person name="Lipzen A."/>
            <person name="Lundell T."/>
            <person name="Morin E."/>
            <person name="Murat C."/>
            <person name="Riley R."/>
            <person name="Ohm R."/>
            <person name="Sun H."/>
            <person name="Tunlid A."/>
            <person name="Henrissat B."/>
            <person name="Grigoriev I.V."/>
            <person name="Hibbett D.S."/>
            <person name="Martin F."/>
        </authorList>
    </citation>
    <scope>NUCLEOTIDE SEQUENCE [LARGE SCALE GENOMIC DNA]</scope>
    <source>
        <strain evidence="10 11">MD-312</strain>
    </source>
</reference>
<dbReference type="Pfam" id="PF00067">
    <property type="entry name" value="p450"/>
    <property type="match status" value="1"/>
</dbReference>
<gene>
    <name evidence="10" type="ORF">HYDPIDRAFT_117647</name>
</gene>
<dbReference type="CDD" id="cd11065">
    <property type="entry name" value="CYP64-like"/>
    <property type="match status" value="1"/>
</dbReference>
<dbReference type="OrthoDB" id="2789670at2759"/>
<evidence type="ECO:0008006" key="12">
    <source>
        <dbReference type="Google" id="ProtNLM"/>
    </source>
</evidence>
<dbReference type="GO" id="GO:0020037">
    <property type="term" value="F:heme binding"/>
    <property type="evidence" value="ECO:0007669"/>
    <property type="project" value="InterPro"/>
</dbReference>
<keyword evidence="4 9" id="KW-0349">Heme</keyword>
<evidence type="ECO:0000256" key="6">
    <source>
        <dbReference type="ARBA" id="ARBA00023002"/>
    </source>
</evidence>
<evidence type="ECO:0000256" key="2">
    <source>
        <dbReference type="ARBA" id="ARBA00005179"/>
    </source>
</evidence>
<dbReference type="PRINTS" id="PR00385">
    <property type="entry name" value="P450"/>
</dbReference>
<accession>A0A0C9W2G8</accession>
<keyword evidence="7 9" id="KW-0408">Iron</keyword>
<dbReference type="GO" id="GO:0016705">
    <property type="term" value="F:oxidoreductase activity, acting on paired donors, with incorporation or reduction of molecular oxygen"/>
    <property type="evidence" value="ECO:0007669"/>
    <property type="project" value="InterPro"/>
</dbReference>
<evidence type="ECO:0000256" key="1">
    <source>
        <dbReference type="ARBA" id="ARBA00001971"/>
    </source>
</evidence>
<evidence type="ECO:0000256" key="3">
    <source>
        <dbReference type="ARBA" id="ARBA00010617"/>
    </source>
</evidence>
<sequence>MHYLVGFAATAATVAVLYKKRQTAFASKNGIPLPPGPPARWFWDNAMPTVNIAHTLAEWVAEYGPMITLRQGSQIIIVIGRMDAATDIMEKEGGALVDRPRSIAARELLSRGMRILLEHSGERFRRLRKAVHTHLQPKAAEAYQDMQLDNAKNVIIDILNDPKNHQEHAQRFAASVILRVTYGKSTATSNDDPEVVRVHQVLEHFQEAMRPGAHLVDRLPILKYIPGYGQRLKSYHEFEIQLFREQLARVKREMLNNEGGPSFGRTLLEHINEHQLSTDEMSYLAGNLFNAGSDTTSVGITTMIMAAACHPEAQSRVQEELDMVVGSDRLPNWDDSSSLPQLHAFISEALRWRPVTPIGFAHRATQDIIWRGQCIPAGATVFGCHWAISRDPIAFPDPEKFDPQRWLDQDGQLRKDMRFYTYGFGRRVCPGQHLANQSLYITLALLLWSFRISQRPNTPIDTNGYTDSVIAHAYPFEADFAPRVEEKRLRAMMEEVSL</sequence>
<comment type="pathway">
    <text evidence="2">Secondary metabolite biosynthesis.</text>
</comment>
<dbReference type="InterPro" id="IPR050364">
    <property type="entry name" value="Cytochrome_P450_fung"/>
</dbReference>
<keyword evidence="8" id="KW-0503">Monooxygenase</keyword>
<evidence type="ECO:0000313" key="11">
    <source>
        <dbReference type="Proteomes" id="UP000053820"/>
    </source>
</evidence>
<dbReference type="PRINTS" id="PR00463">
    <property type="entry name" value="EP450I"/>
</dbReference>
<comment type="cofactor">
    <cofactor evidence="1 9">
        <name>heme</name>
        <dbReference type="ChEBI" id="CHEBI:30413"/>
    </cofactor>
</comment>
<dbReference type="HOGENOM" id="CLU_001570_2_1_1"/>
<dbReference type="InterPro" id="IPR001128">
    <property type="entry name" value="Cyt_P450"/>
</dbReference>
<dbReference type="GO" id="GO:0004497">
    <property type="term" value="F:monooxygenase activity"/>
    <property type="evidence" value="ECO:0007669"/>
    <property type="project" value="UniProtKB-KW"/>
</dbReference>
<proteinExistence type="inferred from homology"/>